<dbReference type="Gene3D" id="3.30.2310.20">
    <property type="entry name" value="RelE-like"/>
    <property type="match status" value="1"/>
</dbReference>
<keyword evidence="2" id="KW-1185">Reference proteome</keyword>
<evidence type="ECO:0000313" key="2">
    <source>
        <dbReference type="Proteomes" id="UP000461754"/>
    </source>
</evidence>
<sequence>MNVTYSTKKLKKICTNASIARKKYGPQMAQKIQQRIDQIHAAENVEMMVQFNIGRCHELKGNRKNQYAVDLVHPYRLIFSKIGQEIQIANIEEIVDYH</sequence>
<gene>
    <name evidence="1" type="ORF">FYJ52_00405</name>
</gene>
<dbReference type="AlphaFoldDB" id="A0A7X2NF08"/>
<dbReference type="EMBL" id="VUMO01000001">
    <property type="protein sequence ID" value="MSS18883.1"/>
    <property type="molecule type" value="Genomic_DNA"/>
</dbReference>
<protein>
    <submittedName>
        <fullName evidence="1">Plasmid maintenance system killer protein</fullName>
    </submittedName>
</protein>
<organism evidence="1 2">
    <name type="scientific">Pseudoramibacter porci</name>
    <dbReference type="NCBI Taxonomy" id="2606631"/>
    <lineage>
        <taxon>Bacteria</taxon>
        <taxon>Bacillati</taxon>
        <taxon>Bacillota</taxon>
        <taxon>Clostridia</taxon>
        <taxon>Eubacteriales</taxon>
        <taxon>Eubacteriaceae</taxon>
        <taxon>Pseudoramibacter</taxon>
    </lineage>
</organism>
<dbReference type="SUPFAM" id="SSF143011">
    <property type="entry name" value="RelE-like"/>
    <property type="match status" value="1"/>
</dbReference>
<accession>A0A7X2NF08</accession>
<name>A0A7X2NF08_9FIRM</name>
<comment type="caution">
    <text evidence="1">The sequence shown here is derived from an EMBL/GenBank/DDBJ whole genome shotgun (WGS) entry which is preliminary data.</text>
</comment>
<dbReference type="InterPro" id="IPR035093">
    <property type="entry name" value="RelE/ParE_toxin_dom_sf"/>
</dbReference>
<proteinExistence type="predicted"/>
<dbReference type="Proteomes" id="UP000461754">
    <property type="component" value="Unassembled WGS sequence"/>
</dbReference>
<evidence type="ECO:0000313" key="1">
    <source>
        <dbReference type="EMBL" id="MSS18883.1"/>
    </source>
</evidence>
<reference evidence="1 2" key="1">
    <citation type="submission" date="2019-08" db="EMBL/GenBank/DDBJ databases">
        <title>In-depth cultivation of the pig gut microbiome towards novel bacterial diversity and tailored functional studies.</title>
        <authorList>
            <person name="Wylensek D."/>
            <person name="Hitch T.C.A."/>
            <person name="Clavel T."/>
        </authorList>
    </citation>
    <scope>NUCLEOTIDE SEQUENCE [LARGE SCALE GENOMIC DNA]</scope>
    <source>
        <strain evidence="1 2">RF-744-FAT-4</strain>
    </source>
</reference>
<dbReference type="RefSeq" id="WP_154575294.1">
    <property type="nucleotide sequence ID" value="NZ_VUMO01000001.1"/>
</dbReference>